<proteinExistence type="predicted"/>
<evidence type="ECO:0000313" key="2">
    <source>
        <dbReference type="EMBL" id="RRD33132.1"/>
    </source>
</evidence>
<gene>
    <name evidence="2" type="ORF">EII28_12375</name>
</gene>
<feature type="transmembrane region" description="Helical" evidence="1">
    <location>
        <begin position="12"/>
        <end position="28"/>
    </location>
</feature>
<protein>
    <submittedName>
        <fullName evidence="2">Uncharacterized protein</fullName>
    </submittedName>
</protein>
<sequence length="59" mass="6954">MNYNNDDIKYRLPFVFNILFLLLMPAIYNIGNTFLSVVWTLLGGINAIYLLIKMRKDKQ</sequence>
<keyword evidence="1" id="KW-0472">Membrane</keyword>
<feature type="transmembrane region" description="Helical" evidence="1">
    <location>
        <begin position="34"/>
        <end position="52"/>
    </location>
</feature>
<evidence type="ECO:0000256" key="1">
    <source>
        <dbReference type="SAM" id="Phobius"/>
    </source>
</evidence>
<dbReference type="AlphaFoldDB" id="A0A3P1VFX2"/>
<keyword evidence="1" id="KW-0812">Transmembrane</keyword>
<accession>A0A3P1VFX2</accession>
<comment type="caution">
    <text evidence="2">The sequence shown here is derived from an EMBL/GenBank/DDBJ whole genome shotgun (WGS) entry which is preliminary data.</text>
</comment>
<name>A0A3P1VFX2_FUSNU</name>
<dbReference type="EMBL" id="RQZD01000128">
    <property type="protein sequence ID" value="RRD33132.1"/>
    <property type="molecule type" value="Genomic_DNA"/>
</dbReference>
<keyword evidence="1" id="KW-1133">Transmembrane helix</keyword>
<reference evidence="2" key="1">
    <citation type="submission" date="2018-11" db="EMBL/GenBank/DDBJ databases">
        <title>Genomes From Bacteria Associated with the Canine Oral Cavity: a Test Case for Automated Genome-Based Taxonomic Assignment.</title>
        <authorList>
            <person name="Coil D.A."/>
            <person name="Jospin G."/>
            <person name="Darling A.E."/>
            <person name="Wallis C."/>
            <person name="Davis I.J."/>
            <person name="Harris S."/>
            <person name="Eisen J.A."/>
            <person name="Holcombe L.J."/>
            <person name="O'Flynn C."/>
        </authorList>
    </citation>
    <scope>NUCLEOTIDE SEQUENCE [LARGE SCALE GENOMIC DNA]</scope>
    <source>
        <strain evidence="2">OH5060</strain>
    </source>
</reference>
<organism evidence="2">
    <name type="scientific">Fusobacterium nucleatum</name>
    <dbReference type="NCBI Taxonomy" id="851"/>
    <lineage>
        <taxon>Bacteria</taxon>
        <taxon>Fusobacteriati</taxon>
        <taxon>Fusobacteriota</taxon>
        <taxon>Fusobacteriia</taxon>
        <taxon>Fusobacteriales</taxon>
        <taxon>Fusobacteriaceae</taxon>
        <taxon>Fusobacterium</taxon>
    </lineage>
</organism>